<dbReference type="EMBL" id="BMMK01000019">
    <property type="protein sequence ID" value="GGM64897.1"/>
    <property type="molecule type" value="Genomic_DNA"/>
</dbReference>
<reference evidence="1" key="1">
    <citation type="journal article" date="2014" name="Int. J. Syst. Evol. Microbiol.">
        <title>Complete genome sequence of Corynebacterium casei LMG S-19264T (=DSM 44701T), isolated from a smear-ripened cheese.</title>
        <authorList>
            <consortium name="US DOE Joint Genome Institute (JGI-PGF)"/>
            <person name="Walter F."/>
            <person name="Albersmeier A."/>
            <person name="Kalinowski J."/>
            <person name="Ruckert C."/>
        </authorList>
    </citation>
    <scope>NUCLEOTIDE SEQUENCE</scope>
    <source>
        <strain evidence="1">CGMCC 4.5737</strain>
    </source>
</reference>
<protein>
    <submittedName>
        <fullName evidence="1">Uncharacterized protein</fullName>
    </submittedName>
</protein>
<proteinExistence type="predicted"/>
<keyword evidence="2" id="KW-1185">Reference proteome</keyword>
<comment type="caution">
    <text evidence="1">The sequence shown here is derived from an EMBL/GenBank/DDBJ whole genome shotgun (WGS) entry which is preliminary data.</text>
</comment>
<gene>
    <name evidence="1" type="ORF">GCM10012275_39290</name>
</gene>
<evidence type="ECO:0000313" key="2">
    <source>
        <dbReference type="Proteomes" id="UP000637578"/>
    </source>
</evidence>
<organism evidence="1 2">
    <name type="scientific">Longimycelium tulufanense</name>
    <dbReference type="NCBI Taxonomy" id="907463"/>
    <lineage>
        <taxon>Bacteria</taxon>
        <taxon>Bacillati</taxon>
        <taxon>Actinomycetota</taxon>
        <taxon>Actinomycetes</taxon>
        <taxon>Pseudonocardiales</taxon>
        <taxon>Pseudonocardiaceae</taxon>
        <taxon>Longimycelium</taxon>
    </lineage>
</organism>
<evidence type="ECO:0000313" key="1">
    <source>
        <dbReference type="EMBL" id="GGM64897.1"/>
    </source>
</evidence>
<reference evidence="1" key="2">
    <citation type="submission" date="2020-09" db="EMBL/GenBank/DDBJ databases">
        <authorList>
            <person name="Sun Q."/>
            <person name="Zhou Y."/>
        </authorList>
    </citation>
    <scope>NUCLEOTIDE SEQUENCE</scope>
    <source>
        <strain evidence="1">CGMCC 4.5737</strain>
    </source>
</reference>
<sequence>MPIQPMDDAVPGEIAKAAEYNKAVSNIRDLDTRLSNLEGRESPLGDTAITAPFDEAMFGDRLSYCPRREALWTTELNNGGLAIVAAFASPRKVDVSQLRFWVEGPASGVSLFQVAAYRGDPKNLTRFSTHQEPKLPTTQGLKTLHFPRQTINVGEILACYWRLVANGSAHMASLPRHFANQGRVSAGFFGIWARHRPGTQFTSPPDHLNLETDLALAAERFWFALA</sequence>
<dbReference type="Proteomes" id="UP000637578">
    <property type="component" value="Unassembled WGS sequence"/>
</dbReference>
<dbReference type="AlphaFoldDB" id="A0A8J3FV43"/>
<dbReference type="RefSeq" id="WP_189059770.1">
    <property type="nucleotide sequence ID" value="NZ_BMMK01000019.1"/>
</dbReference>
<name>A0A8J3FV43_9PSEU</name>
<accession>A0A8J3FV43</accession>